<evidence type="ECO:0000313" key="8">
    <source>
        <dbReference type="Proteomes" id="UP000239649"/>
    </source>
</evidence>
<comment type="caution">
    <text evidence="7">The sequence shown here is derived from an EMBL/GenBank/DDBJ whole genome shotgun (WGS) entry which is preliminary data.</text>
</comment>
<dbReference type="InterPro" id="IPR016965">
    <property type="entry name" value="Pase_PHOSPHO-typ"/>
</dbReference>
<dbReference type="Proteomes" id="UP000239649">
    <property type="component" value="Unassembled WGS sequence"/>
</dbReference>
<reference evidence="7 8" key="1">
    <citation type="journal article" date="2018" name="Plant J.">
        <title>Genome sequences of Chlorella sorokiniana UTEX 1602 and Micractinium conductrix SAG 241.80: implications to maltose excretion by a green alga.</title>
        <authorList>
            <person name="Arriola M.B."/>
            <person name="Velmurugan N."/>
            <person name="Zhang Y."/>
            <person name="Plunkett M.H."/>
            <person name="Hondzo H."/>
            <person name="Barney B.M."/>
        </authorList>
    </citation>
    <scope>NUCLEOTIDE SEQUENCE [LARGE SCALE GENOMIC DNA]</scope>
    <source>
        <strain evidence="7 8">SAG 241.80</strain>
    </source>
</reference>
<protein>
    <submittedName>
        <fullName evidence="7">CTD small phosphatase</fullName>
    </submittedName>
</protein>
<organism evidence="7 8">
    <name type="scientific">Micractinium conductrix</name>
    <dbReference type="NCBI Taxonomy" id="554055"/>
    <lineage>
        <taxon>Eukaryota</taxon>
        <taxon>Viridiplantae</taxon>
        <taxon>Chlorophyta</taxon>
        <taxon>core chlorophytes</taxon>
        <taxon>Trebouxiophyceae</taxon>
        <taxon>Chlorellales</taxon>
        <taxon>Chlorellaceae</taxon>
        <taxon>Chlorella clade</taxon>
        <taxon>Micractinium</taxon>
    </lineage>
</organism>
<dbReference type="GO" id="GO:0008270">
    <property type="term" value="F:zinc ion binding"/>
    <property type="evidence" value="ECO:0007669"/>
    <property type="project" value="UniProtKB-KW"/>
</dbReference>
<dbReference type="AlphaFoldDB" id="A0A2P6V964"/>
<evidence type="ECO:0000256" key="3">
    <source>
        <dbReference type="ARBA" id="ARBA00022833"/>
    </source>
</evidence>
<dbReference type="Pfam" id="PF03031">
    <property type="entry name" value="NIF"/>
    <property type="match status" value="1"/>
</dbReference>
<dbReference type="InterPro" id="IPR023214">
    <property type="entry name" value="HAD_sf"/>
</dbReference>
<evidence type="ECO:0000259" key="6">
    <source>
        <dbReference type="PROSITE" id="PS51382"/>
    </source>
</evidence>
<keyword evidence="8" id="KW-1185">Reference proteome</keyword>
<evidence type="ECO:0000313" key="7">
    <source>
        <dbReference type="EMBL" id="PSC70630.1"/>
    </source>
</evidence>
<name>A0A2P6V964_9CHLO</name>
<evidence type="ECO:0000256" key="4">
    <source>
        <dbReference type="SAM" id="MobiDB-lite"/>
    </source>
</evidence>
<feature type="domain" description="SPX" evidence="6">
    <location>
        <begin position="1"/>
        <end position="125"/>
    </location>
</feature>
<accession>A0A2P6V964</accession>
<dbReference type="EMBL" id="LHPF02000019">
    <property type="protein sequence ID" value="PSC70630.1"/>
    <property type="molecule type" value="Genomic_DNA"/>
</dbReference>
<dbReference type="PANTHER" id="PTHR20889:SF12">
    <property type="entry name" value="LP01149P"/>
    <property type="match status" value="1"/>
</dbReference>
<dbReference type="Gene3D" id="3.30.40.10">
    <property type="entry name" value="Zinc/RING finger domain, C3HC4 (zinc finger)"/>
    <property type="match status" value="1"/>
</dbReference>
<dbReference type="InterPro" id="IPR001841">
    <property type="entry name" value="Znf_RING"/>
</dbReference>
<evidence type="ECO:0000259" key="5">
    <source>
        <dbReference type="PROSITE" id="PS50969"/>
    </source>
</evidence>
<dbReference type="CDD" id="cd07521">
    <property type="entry name" value="HAD_FCP1-like"/>
    <property type="match status" value="1"/>
</dbReference>
<dbReference type="STRING" id="554055.A0A2P6V964"/>
<dbReference type="SMART" id="SM00577">
    <property type="entry name" value="CPDc"/>
    <property type="match status" value="1"/>
</dbReference>
<dbReference type="CDD" id="cd16449">
    <property type="entry name" value="RING-HC"/>
    <property type="match status" value="1"/>
</dbReference>
<dbReference type="CDD" id="cd14447">
    <property type="entry name" value="SPX"/>
    <property type="match status" value="1"/>
</dbReference>
<dbReference type="Pfam" id="PF13445">
    <property type="entry name" value="zf-RING_UBOX"/>
    <property type="match status" value="1"/>
</dbReference>
<dbReference type="GO" id="GO:0016791">
    <property type="term" value="F:phosphatase activity"/>
    <property type="evidence" value="ECO:0007669"/>
    <property type="project" value="InterPro"/>
</dbReference>
<dbReference type="InterPro" id="IPR036412">
    <property type="entry name" value="HAD-like_sf"/>
</dbReference>
<keyword evidence="1" id="KW-0479">Metal-binding</keyword>
<evidence type="ECO:0000256" key="1">
    <source>
        <dbReference type="ARBA" id="ARBA00022723"/>
    </source>
</evidence>
<dbReference type="OrthoDB" id="277011at2759"/>
<dbReference type="InterPro" id="IPR017907">
    <property type="entry name" value="Znf_RING_CS"/>
</dbReference>
<dbReference type="Gene3D" id="3.40.50.1000">
    <property type="entry name" value="HAD superfamily/HAD-like"/>
    <property type="match status" value="2"/>
</dbReference>
<dbReference type="SUPFAM" id="SSF56784">
    <property type="entry name" value="HAD-like"/>
    <property type="match status" value="2"/>
</dbReference>
<dbReference type="Pfam" id="PF06888">
    <property type="entry name" value="Put_Phosphatase"/>
    <property type="match status" value="2"/>
</dbReference>
<keyword evidence="3" id="KW-0862">Zinc</keyword>
<gene>
    <name evidence="7" type="ORF">C2E20_6014</name>
</gene>
<dbReference type="InterPro" id="IPR004331">
    <property type="entry name" value="SPX_dom"/>
</dbReference>
<keyword evidence="2" id="KW-0863">Zinc-finger</keyword>
<feature type="region of interest" description="Disordered" evidence="4">
    <location>
        <begin position="373"/>
        <end position="392"/>
    </location>
</feature>
<dbReference type="PANTHER" id="PTHR20889">
    <property type="entry name" value="PHOSPHATASE, ORPHAN 1, 2"/>
    <property type="match status" value="1"/>
</dbReference>
<dbReference type="PROSITE" id="PS50969">
    <property type="entry name" value="FCP1"/>
    <property type="match status" value="1"/>
</dbReference>
<dbReference type="SMART" id="SM00184">
    <property type="entry name" value="RING"/>
    <property type="match status" value="1"/>
</dbReference>
<dbReference type="InterPro" id="IPR004274">
    <property type="entry name" value="FCP1_dom"/>
</dbReference>
<feature type="domain" description="FCP1 homology" evidence="5">
    <location>
        <begin position="417"/>
        <end position="585"/>
    </location>
</feature>
<proteinExistence type="predicted"/>
<dbReference type="PROSITE" id="PS51382">
    <property type="entry name" value="SPX"/>
    <property type="match status" value="1"/>
</dbReference>
<dbReference type="InterPro" id="IPR027370">
    <property type="entry name" value="Znf-RING_euk"/>
</dbReference>
<sequence>MKFGKRLQREAERRPELAHAYLNYKALKAALKADVAAQDLRGSRFEAALRAELRKVAGFYSEKEEELGAAMARLSLASSLQEVSSLRAELQVLRKYVALNYVATIKAAKKRNKMLGAAARAAGGVPPPPLRALAVLQAQRFYTSPRLAQLTTQAEVLAQELAPSRQPASEVLSEQYQCPICWDTLRSPVVLTCSHRLCWGCALAYFAANKRGPAAPEAADAKKQGQVVQEQAAAAASGTTVVEAAQQAQQEQQEQAEDAQSVCTTFDCPVCRKAQLLDLERLHVDPHLDAFLQRLERQQQRSGGGVLLPGAAAASSGDGAAAASTQPIPIAAASGAAAAAAAAATAADGVEAMVLDPQPTSAARLAEASDSLAQAAAAEQQQQRREPAAAGSGAEVILEVPAAELGEPALLPPQRPEHRGRLVVCLDLDGTLVSTFSPKRAPLLPPGMVSYIVGRNSKLNPGGVFVVERPGLGEFLQRIAPFSEVVLFTAGLQDYALPICDAIEARYPGAFHHRLYRTATVADPAYPCVKDMARLGRDLNRCVLVDDTPLAFFRQPDHGIPVLQFRGDADDRMLPEAVAPLLEQLHGSADVSAPLARRFDMQKWFAAQGLAPPVRALALPRTASVPQIKALAPPAPAPRAPAVSRLAADASATELLRQSATAGTLLVTDFDHTLTAWDAGERLCEELAPELTSLLSSLEMPACFIPATNAVLAEMHRRGVSRDRLVGCLREMGREVPLHSVQMLQYAARRGVPTVILSDCNSVFISAILAGARANTSVRHVITNSASFHRVPMAEGAAEGADAAATPPARGAGGWGGFFRPSSAAAASKPPLAPTQRCVVEPRHGGAPHGCPLCPSNLCKGRELAALRAAAPGQRVIYAGDGANDLCPSLSLGPDDVVLARAGFSLERLLGERAAGPEEGRPRAAVHAWHTHEELFALFRKHV</sequence>
<evidence type="ECO:0000256" key="2">
    <source>
        <dbReference type="ARBA" id="ARBA00022771"/>
    </source>
</evidence>
<dbReference type="PROSITE" id="PS00518">
    <property type="entry name" value="ZF_RING_1"/>
    <property type="match status" value="1"/>
</dbReference>
<dbReference type="InterPro" id="IPR013083">
    <property type="entry name" value="Znf_RING/FYVE/PHD"/>
</dbReference>
<dbReference type="SUPFAM" id="SSF57850">
    <property type="entry name" value="RING/U-box"/>
    <property type="match status" value="1"/>
</dbReference>